<dbReference type="Pfam" id="PF01297">
    <property type="entry name" value="ZnuA"/>
    <property type="match status" value="1"/>
</dbReference>
<dbReference type="CDD" id="cd01137">
    <property type="entry name" value="PsaA"/>
    <property type="match status" value="1"/>
</dbReference>
<dbReference type="Proteomes" id="UP000290517">
    <property type="component" value="Unassembled WGS sequence"/>
</dbReference>
<evidence type="ECO:0000313" key="10">
    <source>
        <dbReference type="Proteomes" id="UP000290517"/>
    </source>
</evidence>
<evidence type="ECO:0000256" key="6">
    <source>
        <dbReference type="SAM" id="SignalP"/>
    </source>
</evidence>
<dbReference type="Gene3D" id="3.40.50.1980">
    <property type="entry name" value="Nitrogenase molybdenum iron protein domain"/>
    <property type="match status" value="2"/>
</dbReference>
<evidence type="ECO:0000313" key="7">
    <source>
        <dbReference type="EMBL" id="RXR26170.1"/>
    </source>
</evidence>
<keyword evidence="2 5" id="KW-0813">Transport</keyword>
<sequence length="322" mass="33862">MPNFRLRTGVKPLLGGLAALLLAAGCTVAPAQGEPAPGERLVAGTSDAVGPLQVLTTFTVLADMAREVGQDHVEVASLTKVGAEIHGYEPTPADLRRAASADLVLDNGLGLEKWFEPFVARLDAPHVTVSEGVDVIEIGSGAYDGRPNPHAWMSPVNGAIYARNIGEAFAAADPANAADYRANAARYAERIEAVGRELTAEVDQVPDGARALVTCEGAFSYLARDVGLDEQFLWPVNADQQGTPQQVARVIDYVRQNDVRAVFCETTVSAAAQRQVAAETGATYAGTLYVDSLSLPDGAVPTYLDLLAHDARVIGTGLRGGE</sequence>
<feature type="signal peptide" evidence="6">
    <location>
        <begin position="1"/>
        <end position="31"/>
    </location>
</feature>
<reference evidence="9 10" key="1">
    <citation type="submission" date="2019-01" db="EMBL/GenBank/DDBJ databases">
        <title>Oerskovia turbata Genome sequencing and assembly.</title>
        <authorList>
            <person name="Dou T."/>
        </authorList>
    </citation>
    <scope>NUCLEOTIDE SEQUENCE [LARGE SCALE GENOMIC DNA]</scope>
    <source>
        <strain evidence="8 9">JCM12123</strain>
        <strain evidence="7 10">JCM3160</strain>
    </source>
</reference>
<accession>A0A4Q1L1K4</accession>
<dbReference type="GO" id="GO:0046872">
    <property type="term" value="F:metal ion binding"/>
    <property type="evidence" value="ECO:0007669"/>
    <property type="project" value="UniProtKB-KW"/>
</dbReference>
<evidence type="ECO:0000256" key="4">
    <source>
        <dbReference type="ARBA" id="ARBA00022729"/>
    </source>
</evidence>
<dbReference type="STRING" id="1713.GCA_000718325_02108"/>
<feature type="chain" id="PRO_5020508686" evidence="6">
    <location>
        <begin position="32"/>
        <end position="322"/>
    </location>
</feature>
<comment type="similarity">
    <text evidence="5">Belongs to the bacterial solute-binding protein 9 family.</text>
</comment>
<dbReference type="PANTHER" id="PTHR42953">
    <property type="entry name" value="HIGH-AFFINITY ZINC UPTAKE SYSTEM PROTEIN ZNUA-RELATED"/>
    <property type="match status" value="1"/>
</dbReference>
<dbReference type="GO" id="GO:0030313">
    <property type="term" value="C:cell envelope"/>
    <property type="evidence" value="ECO:0007669"/>
    <property type="project" value="UniProtKB-SubCell"/>
</dbReference>
<evidence type="ECO:0000256" key="2">
    <source>
        <dbReference type="ARBA" id="ARBA00022448"/>
    </source>
</evidence>
<dbReference type="AlphaFoldDB" id="A0A4Q1L1K4"/>
<comment type="caution">
    <text evidence="8">The sequence shown here is derived from an EMBL/GenBank/DDBJ whole genome shotgun (WGS) entry which is preliminary data.</text>
</comment>
<dbReference type="OrthoDB" id="9810636at2"/>
<dbReference type="GO" id="GO:0030001">
    <property type="term" value="P:metal ion transport"/>
    <property type="evidence" value="ECO:0007669"/>
    <property type="project" value="InterPro"/>
</dbReference>
<keyword evidence="3" id="KW-0479">Metal-binding</keyword>
<name>A0A4Q1L1K4_9CELL</name>
<dbReference type="PROSITE" id="PS51257">
    <property type="entry name" value="PROKAR_LIPOPROTEIN"/>
    <property type="match status" value="1"/>
</dbReference>
<dbReference type="GO" id="GO:0007155">
    <property type="term" value="P:cell adhesion"/>
    <property type="evidence" value="ECO:0007669"/>
    <property type="project" value="InterPro"/>
</dbReference>
<dbReference type="SUPFAM" id="SSF53807">
    <property type="entry name" value="Helical backbone' metal receptor"/>
    <property type="match status" value="1"/>
</dbReference>
<dbReference type="InterPro" id="IPR050492">
    <property type="entry name" value="Bact_metal-bind_prot9"/>
</dbReference>
<dbReference type="PRINTS" id="PR00690">
    <property type="entry name" value="ADHESNFAMILY"/>
</dbReference>
<dbReference type="InterPro" id="IPR006129">
    <property type="entry name" value="AdhesinB"/>
</dbReference>
<dbReference type="EMBL" id="SDJQ01000001">
    <property type="protein sequence ID" value="RXR36672.1"/>
    <property type="molecule type" value="Genomic_DNA"/>
</dbReference>
<dbReference type="Proteomes" id="UP000289805">
    <property type="component" value="Unassembled WGS sequence"/>
</dbReference>
<comment type="subcellular location">
    <subcellularLocation>
        <location evidence="1">Cell envelope</location>
    </subcellularLocation>
</comment>
<dbReference type="InterPro" id="IPR006128">
    <property type="entry name" value="Lipoprotein_PsaA-like"/>
</dbReference>
<keyword evidence="4 6" id="KW-0732">Signal</keyword>
<dbReference type="InterPro" id="IPR006127">
    <property type="entry name" value="ZnuA-like"/>
</dbReference>
<evidence type="ECO:0000313" key="9">
    <source>
        <dbReference type="Proteomes" id="UP000289805"/>
    </source>
</evidence>
<keyword evidence="10" id="KW-1185">Reference proteome</keyword>
<dbReference type="PANTHER" id="PTHR42953:SF1">
    <property type="entry name" value="METAL-BINDING PROTEIN HI_0362-RELATED"/>
    <property type="match status" value="1"/>
</dbReference>
<organism evidence="8 9">
    <name type="scientific">Oerskovia turbata</name>
    <dbReference type="NCBI Taxonomy" id="1713"/>
    <lineage>
        <taxon>Bacteria</taxon>
        <taxon>Bacillati</taxon>
        <taxon>Actinomycetota</taxon>
        <taxon>Actinomycetes</taxon>
        <taxon>Micrococcales</taxon>
        <taxon>Cellulomonadaceae</taxon>
        <taxon>Oerskovia</taxon>
    </lineage>
</organism>
<evidence type="ECO:0000256" key="1">
    <source>
        <dbReference type="ARBA" id="ARBA00004196"/>
    </source>
</evidence>
<evidence type="ECO:0000256" key="5">
    <source>
        <dbReference type="RuleBase" id="RU003512"/>
    </source>
</evidence>
<dbReference type="RefSeq" id="WP_030151620.1">
    <property type="nucleotide sequence ID" value="NZ_JOFV01000008.1"/>
</dbReference>
<gene>
    <name evidence="7" type="ORF">EQW73_07425</name>
    <name evidence="8" type="ORF">EQW78_00480</name>
</gene>
<dbReference type="EMBL" id="SDJR01000004">
    <property type="protein sequence ID" value="RXR26170.1"/>
    <property type="molecule type" value="Genomic_DNA"/>
</dbReference>
<evidence type="ECO:0000313" key="8">
    <source>
        <dbReference type="EMBL" id="RXR36672.1"/>
    </source>
</evidence>
<proteinExistence type="inferred from homology"/>
<evidence type="ECO:0000256" key="3">
    <source>
        <dbReference type="ARBA" id="ARBA00022723"/>
    </source>
</evidence>
<protein>
    <submittedName>
        <fullName evidence="8">Metal ABC transporter substrate-binding protein</fullName>
    </submittedName>
</protein>
<dbReference type="PRINTS" id="PR00691">
    <property type="entry name" value="ADHESINB"/>
</dbReference>